<evidence type="ECO:0000313" key="11">
    <source>
        <dbReference type="Proteomes" id="UP000188603"/>
    </source>
</evidence>
<dbReference type="InterPro" id="IPR015111">
    <property type="entry name" value="Regulatory_HutP"/>
</dbReference>
<comment type="similarity">
    <text evidence="2">Belongs to the HutP family.</text>
</comment>
<dbReference type="GO" id="GO:0003723">
    <property type="term" value="F:RNA binding"/>
    <property type="evidence" value="ECO:0007669"/>
    <property type="project" value="UniProtKB-KW"/>
</dbReference>
<reference evidence="10 11" key="1">
    <citation type="journal article" date="2015" name="Int. J. Syst. Evol. Microbiol.">
        <title>Novibacillus thermophilus gen. nov., sp. nov., a Gram-staining-negative and moderately thermophilic member of the family Thermoactinomycetaceae.</title>
        <authorList>
            <person name="Yang G."/>
            <person name="Chen J."/>
            <person name="Zhou S."/>
        </authorList>
    </citation>
    <scope>NUCLEOTIDE SEQUENCE [LARGE SCALE GENOMIC DNA]</scope>
    <source>
        <strain evidence="10 11">SG-1</strain>
    </source>
</reference>
<proteinExistence type="inferred from homology"/>
<dbReference type="InterPro" id="IPR036482">
    <property type="entry name" value="Regulatory_HutP_sf"/>
</dbReference>
<evidence type="ECO:0000313" key="10">
    <source>
        <dbReference type="EMBL" id="AQS54895.1"/>
    </source>
</evidence>
<dbReference type="SUPFAM" id="SSF111064">
    <property type="entry name" value="Hut operon positive regulatory protein HutP"/>
    <property type="match status" value="1"/>
</dbReference>
<dbReference type="AlphaFoldDB" id="A0A1U9K4C9"/>
<dbReference type="EMBL" id="CP019699">
    <property type="protein sequence ID" value="AQS54895.1"/>
    <property type="molecule type" value="Genomic_DNA"/>
</dbReference>
<dbReference type="Pfam" id="PF09021">
    <property type="entry name" value="HutP"/>
    <property type="match status" value="1"/>
</dbReference>
<sequence>MDRWEPLLRGDIGKMAMMVTLLSDGREEKELVQAVRRRGYLIVTGKVGSMDPQKVVGSIESSVKRQALIDSDLYREEHALYHAMMEALLGISRGQISFGSVLRTVGLRYTVLRGLKSPNAKEEKDWIAVAMYGTIGAPAKGAEHEVMGLGINHI</sequence>
<organism evidence="10 11">
    <name type="scientific">Novibacillus thermophilus</name>
    <dbReference type="NCBI Taxonomy" id="1471761"/>
    <lineage>
        <taxon>Bacteria</taxon>
        <taxon>Bacillati</taxon>
        <taxon>Bacillota</taxon>
        <taxon>Bacilli</taxon>
        <taxon>Bacillales</taxon>
        <taxon>Thermoactinomycetaceae</taxon>
        <taxon>Novibacillus</taxon>
    </lineage>
</organism>
<keyword evidence="11" id="KW-1185">Reference proteome</keyword>
<dbReference type="KEGG" id="ntr:B0W44_03015"/>
<evidence type="ECO:0000256" key="9">
    <source>
        <dbReference type="ARBA" id="ARBA00023163"/>
    </source>
</evidence>
<keyword evidence="9" id="KW-0804">Transcription</keyword>
<keyword evidence="7" id="KW-0805">Transcription regulation</keyword>
<evidence type="ECO:0000256" key="3">
    <source>
        <dbReference type="ARBA" id="ARBA00011643"/>
    </source>
</evidence>
<protein>
    <recommendedName>
        <fullName evidence="4">Hut operon positive regulatory protein</fullName>
    </recommendedName>
</protein>
<dbReference type="GO" id="GO:0006547">
    <property type="term" value="P:L-histidine metabolic process"/>
    <property type="evidence" value="ECO:0007669"/>
    <property type="project" value="UniProtKB-KW"/>
</dbReference>
<keyword evidence="8" id="KW-0010">Activator</keyword>
<keyword evidence="5" id="KW-0369">Histidine metabolism</keyword>
<evidence type="ECO:0000256" key="6">
    <source>
        <dbReference type="ARBA" id="ARBA00022884"/>
    </source>
</evidence>
<dbReference type="Gene3D" id="3.40.1510.10">
    <property type="entry name" value="Hut operon regulatory protein HutP"/>
    <property type="match status" value="1"/>
</dbReference>
<comment type="subunit">
    <text evidence="3">Homohexamer.</text>
</comment>
<evidence type="ECO:0000256" key="1">
    <source>
        <dbReference type="ARBA" id="ARBA00002945"/>
    </source>
</evidence>
<dbReference type="Proteomes" id="UP000188603">
    <property type="component" value="Chromosome"/>
</dbReference>
<evidence type="ECO:0000256" key="4">
    <source>
        <dbReference type="ARBA" id="ARBA00019377"/>
    </source>
</evidence>
<dbReference type="STRING" id="1471761.B0W44_03015"/>
<dbReference type="RefSeq" id="WP_228441446.1">
    <property type="nucleotide sequence ID" value="NZ_CP019699.1"/>
</dbReference>
<accession>A0A1U9K4C9</accession>
<evidence type="ECO:0000256" key="5">
    <source>
        <dbReference type="ARBA" id="ARBA00022808"/>
    </source>
</evidence>
<evidence type="ECO:0000256" key="7">
    <source>
        <dbReference type="ARBA" id="ARBA00023015"/>
    </source>
</evidence>
<gene>
    <name evidence="10" type="primary">hutP</name>
    <name evidence="10" type="ORF">B0W44_03015</name>
</gene>
<evidence type="ECO:0000256" key="2">
    <source>
        <dbReference type="ARBA" id="ARBA00009992"/>
    </source>
</evidence>
<evidence type="ECO:0000256" key="8">
    <source>
        <dbReference type="ARBA" id="ARBA00023159"/>
    </source>
</evidence>
<name>A0A1U9K4C9_9BACL</name>
<keyword evidence="6" id="KW-0694">RNA-binding</keyword>
<comment type="function">
    <text evidence="1">Antiterminator that binds to cis-acting regulatory sequences on the mRNA in the presence of histidine, thereby suppressing transcription termination and activating the hut operon for histidine utilization.</text>
</comment>